<feature type="compositionally biased region" description="Low complexity" evidence="5">
    <location>
        <begin position="385"/>
        <end position="405"/>
    </location>
</feature>
<dbReference type="InterPro" id="IPR011993">
    <property type="entry name" value="PH-like_dom_sf"/>
</dbReference>
<keyword evidence="3 4" id="KW-0418">Kinase</keyword>
<keyword evidence="7" id="KW-1185">Reference proteome</keyword>
<evidence type="ECO:0000256" key="1">
    <source>
        <dbReference type="ARBA" id="ARBA00022679"/>
    </source>
</evidence>
<gene>
    <name evidence="6" type="ORF">P43SY_009420</name>
</gene>
<evidence type="ECO:0000256" key="3">
    <source>
        <dbReference type="ARBA" id="ARBA00022777"/>
    </source>
</evidence>
<feature type="region of interest" description="Disordered" evidence="5">
    <location>
        <begin position="211"/>
        <end position="333"/>
    </location>
</feature>
<evidence type="ECO:0000313" key="7">
    <source>
        <dbReference type="Proteomes" id="UP001209570"/>
    </source>
</evidence>
<organism evidence="6 7">
    <name type="scientific">Pythium insidiosum</name>
    <name type="common">Pythiosis disease agent</name>
    <dbReference type="NCBI Taxonomy" id="114742"/>
    <lineage>
        <taxon>Eukaryota</taxon>
        <taxon>Sar</taxon>
        <taxon>Stramenopiles</taxon>
        <taxon>Oomycota</taxon>
        <taxon>Peronosporomycetes</taxon>
        <taxon>Pythiales</taxon>
        <taxon>Pythiaceae</taxon>
        <taxon>Pythium</taxon>
    </lineage>
</organism>
<keyword evidence="2" id="KW-0547">Nucleotide-binding</keyword>
<protein>
    <recommendedName>
        <fullName evidence="8">Adenylate kinase</fullName>
    </recommendedName>
</protein>
<dbReference type="GO" id="GO:0006139">
    <property type="term" value="P:nucleobase-containing compound metabolic process"/>
    <property type="evidence" value="ECO:0007669"/>
    <property type="project" value="InterPro"/>
</dbReference>
<dbReference type="Gene3D" id="3.40.50.300">
    <property type="entry name" value="P-loop containing nucleotide triphosphate hydrolases"/>
    <property type="match status" value="1"/>
</dbReference>
<comment type="similarity">
    <text evidence="4">Belongs to the adenylate kinase family.</text>
</comment>
<dbReference type="PANTHER" id="PTHR23359">
    <property type="entry name" value="NUCLEOTIDE KINASE"/>
    <property type="match status" value="1"/>
</dbReference>
<evidence type="ECO:0008006" key="8">
    <source>
        <dbReference type="Google" id="ProtNLM"/>
    </source>
</evidence>
<feature type="compositionally biased region" description="Pro residues" evidence="5">
    <location>
        <begin position="214"/>
        <end position="228"/>
    </location>
</feature>
<dbReference type="EMBL" id="JAKCXM010000072">
    <property type="protein sequence ID" value="KAJ0403927.1"/>
    <property type="molecule type" value="Genomic_DNA"/>
</dbReference>
<dbReference type="CDD" id="cd01428">
    <property type="entry name" value="ADK"/>
    <property type="match status" value="1"/>
</dbReference>
<comment type="caution">
    <text evidence="6">The sequence shown here is derived from an EMBL/GenBank/DDBJ whole genome shotgun (WGS) entry which is preliminary data.</text>
</comment>
<dbReference type="InterPro" id="IPR000850">
    <property type="entry name" value="Adenylat/UMP-CMP_kin"/>
</dbReference>
<accession>A0AAD5M6J9</accession>
<sequence>MLQLFINGPPGAGKTSLCKLLCDELRLEHVATGDLLRENILQRTPLGCVAKDCISRKALVPDHVVVDMVAEKILDGRLRQHAVGWVLDGFPRTPEQCAALRRRQIVPTVVVVLELSERECVQRITGRRFDPVTSRIYHMPALLPKEPGALARLTKRSDDAADRLPPRFEAYRQYGEATNALFRGVTHRVNALDRPERVLDAVIAILHANRPGGPMLPTPAPMPMPPTASPAAAARGNQQQPDGARGGRSTDSKRAMPQRIDEETEDDDLATSQFQYDSDDASSARSAEHQSRRLSAVSAKPLPPPSSPSAPATVPSRVSAAALPAPETEPDVCATDDSMFQFQSLHETIAKGFAEPAEDKAPQQPETGTGVESDGNNHNSPSPAPAAAQAPASTLALASSSSPSLSPSPSPSPSSTATLSPDFAKFRDLLLDGFEVLKHGRRGSPHARTIFTDMEFKRIFWMKPTKEAKAKKAKLDQSLLLADVVQVVRGMKTEVLKRSGDVGRYERYLSLVADDRTLDMELPTEAFCDFLLRGFEQLLFHGQDVVGK</sequence>
<dbReference type="HAMAP" id="MF_00235">
    <property type="entry name" value="Adenylate_kinase_Adk"/>
    <property type="match status" value="1"/>
</dbReference>
<feature type="compositionally biased region" description="Low complexity" evidence="5">
    <location>
        <begin position="309"/>
        <end position="322"/>
    </location>
</feature>
<evidence type="ECO:0000313" key="6">
    <source>
        <dbReference type="EMBL" id="KAJ0403927.1"/>
    </source>
</evidence>
<evidence type="ECO:0000256" key="4">
    <source>
        <dbReference type="RuleBase" id="RU003330"/>
    </source>
</evidence>
<dbReference type="PROSITE" id="PS00113">
    <property type="entry name" value="ADENYLATE_KINASE"/>
    <property type="match status" value="1"/>
</dbReference>
<dbReference type="InterPro" id="IPR033690">
    <property type="entry name" value="Adenylat_kinase_CS"/>
</dbReference>
<dbReference type="GO" id="GO:0005524">
    <property type="term" value="F:ATP binding"/>
    <property type="evidence" value="ECO:0007669"/>
    <property type="project" value="InterPro"/>
</dbReference>
<dbReference type="PRINTS" id="PR00094">
    <property type="entry name" value="ADENYLTKNASE"/>
</dbReference>
<dbReference type="SUPFAM" id="SSF52540">
    <property type="entry name" value="P-loop containing nucleoside triphosphate hydrolases"/>
    <property type="match status" value="1"/>
</dbReference>
<dbReference type="Pfam" id="PF00406">
    <property type="entry name" value="ADK"/>
    <property type="match status" value="1"/>
</dbReference>
<name>A0AAD5M6J9_PYTIN</name>
<dbReference type="Gene3D" id="2.30.29.30">
    <property type="entry name" value="Pleckstrin-homology domain (PH domain)/Phosphotyrosine-binding domain (PTB)"/>
    <property type="match status" value="1"/>
</dbReference>
<keyword evidence="1 4" id="KW-0808">Transferase</keyword>
<evidence type="ECO:0000256" key="2">
    <source>
        <dbReference type="ARBA" id="ARBA00022741"/>
    </source>
</evidence>
<dbReference type="InterPro" id="IPR027417">
    <property type="entry name" value="P-loop_NTPase"/>
</dbReference>
<dbReference type="AlphaFoldDB" id="A0AAD5M6J9"/>
<evidence type="ECO:0000256" key="5">
    <source>
        <dbReference type="SAM" id="MobiDB-lite"/>
    </source>
</evidence>
<proteinExistence type="inferred from homology"/>
<reference evidence="6" key="1">
    <citation type="submission" date="2021-12" db="EMBL/GenBank/DDBJ databases">
        <title>Prjna785345.</title>
        <authorList>
            <person name="Rujirawat T."/>
            <person name="Krajaejun T."/>
        </authorList>
    </citation>
    <scope>NUCLEOTIDE SEQUENCE</scope>
    <source>
        <strain evidence="6">Pi057C3</strain>
    </source>
</reference>
<feature type="region of interest" description="Disordered" evidence="5">
    <location>
        <begin position="354"/>
        <end position="419"/>
    </location>
</feature>
<dbReference type="GO" id="GO:0019205">
    <property type="term" value="F:nucleobase-containing compound kinase activity"/>
    <property type="evidence" value="ECO:0007669"/>
    <property type="project" value="InterPro"/>
</dbReference>
<dbReference type="Proteomes" id="UP001209570">
    <property type="component" value="Unassembled WGS sequence"/>
</dbReference>